<reference evidence="9 10" key="1">
    <citation type="journal article" date="2016" name="G3 (Bethesda)">
        <title>First Draft Assembly and Annotation of the Genome of a California Endemic Oak Quercus lobata Nee (Fagaceae).</title>
        <authorList>
            <person name="Sork V.L."/>
            <person name="Fitz-Gibbon S.T."/>
            <person name="Puiu D."/>
            <person name="Crepeau M."/>
            <person name="Gugger P.F."/>
            <person name="Sherman R."/>
            <person name="Stevens K."/>
            <person name="Langley C.H."/>
            <person name="Pellegrini M."/>
            <person name="Salzberg S.L."/>
        </authorList>
    </citation>
    <scope>NUCLEOTIDE SEQUENCE [LARGE SCALE GENOMIC DNA]</scope>
    <source>
        <strain evidence="9 10">cv. SW786</strain>
    </source>
</reference>
<proteinExistence type="inferred from homology"/>
<evidence type="ECO:0000256" key="2">
    <source>
        <dbReference type="ARBA" id="ARBA00007163"/>
    </source>
</evidence>
<keyword evidence="7" id="KW-0175">Coiled coil</keyword>
<gene>
    <name evidence="9" type="primary">LOC115970685</name>
</gene>
<keyword evidence="3" id="KW-0805">Transcription regulation</keyword>
<feature type="domain" description="BZIP" evidence="8">
    <location>
        <begin position="185"/>
        <end position="250"/>
    </location>
</feature>
<dbReference type="CDD" id="cd14702">
    <property type="entry name" value="bZIP_plant_GBF1"/>
    <property type="match status" value="1"/>
</dbReference>
<dbReference type="GeneID" id="115970685"/>
<dbReference type="RefSeq" id="XP_030946136.1">
    <property type="nucleotide sequence ID" value="XM_031090276.1"/>
</dbReference>
<evidence type="ECO:0000256" key="4">
    <source>
        <dbReference type="ARBA" id="ARBA00023125"/>
    </source>
</evidence>
<dbReference type="SMART" id="SM00338">
    <property type="entry name" value="BRLZ"/>
    <property type="match status" value="1"/>
</dbReference>
<dbReference type="InterPro" id="IPR004827">
    <property type="entry name" value="bZIP"/>
</dbReference>
<dbReference type="KEGG" id="qlo:115970685"/>
<dbReference type="GO" id="GO:0003700">
    <property type="term" value="F:DNA-binding transcription factor activity"/>
    <property type="evidence" value="ECO:0007669"/>
    <property type="project" value="InterPro"/>
</dbReference>
<dbReference type="PANTHER" id="PTHR46408:SF5">
    <property type="entry name" value="BASIC LEUCINE ZIPPER 10"/>
    <property type="match status" value="1"/>
</dbReference>
<dbReference type="AlphaFoldDB" id="A0A7N2N6Z9"/>
<evidence type="ECO:0000256" key="7">
    <source>
        <dbReference type="SAM" id="Coils"/>
    </source>
</evidence>
<feature type="coiled-coil region" evidence="7">
    <location>
        <begin position="206"/>
        <end position="233"/>
    </location>
</feature>
<organism evidence="9 10">
    <name type="scientific">Quercus lobata</name>
    <name type="common">Valley oak</name>
    <dbReference type="NCBI Taxonomy" id="97700"/>
    <lineage>
        <taxon>Eukaryota</taxon>
        <taxon>Viridiplantae</taxon>
        <taxon>Streptophyta</taxon>
        <taxon>Embryophyta</taxon>
        <taxon>Tracheophyta</taxon>
        <taxon>Spermatophyta</taxon>
        <taxon>Magnoliopsida</taxon>
        <taxon>eudicotyledons</taxon>
        <taxon>Gunneridae</taxon>
        <taxon>Pentapetalae</taxon>
        <taxon>rosids</taxon>
        <taxon>fabids</taxon>
        <taxon>Fagales</taxon>
        <taxon>Fagaceae</taxon>
        <taxon>Quercus</taxon>
    </lineage>
</organism>
<evidence type="ECO:0000256" key="3">
    <source>
        <dbReference type="ARBA" id="ARBA00023015"/>
    </source>
</evidence>
<dbReference type="Proteomes" id="UP000594261">
    <property type="component" value="Chromosome 12"/>
</dbReference>
<dbReference type="GO" id="GO:0003677">
    <property type="term" value="F:DNA binding"/>
    <property type="evidence" value="ECO:0007669"/>
    <property type="project" value="UniProtKB-KW"/>
</dbReference>
<evidence type="ECO:0000313" key="9">
    <source>
        <dbReference type="EnsemblPlants" id="QL12p042295:mrna"/>
    </source>
</evidence>
<name>A0A7N2N6Z9_QUELO</name>
<keyword evidence="6" id="KW-0539">Nucleus</keyword>
<comment type="subcellular location">
    <subcellularLocation>
        <location evidence="1">Nucleus</location>
    </subcellularLocation>
</comment>
<evidence type="ECO:0000259" key="8">
    <source>
        <dbReference type="SMART" id="SM00338"/>
    </source>
</evidence>
<dbReference type="EMBL" id="LRBV02000012">
    <property type="status" value="NOT_ANNOTATED_CDS"/>
    <property type="molecule type" value="Genomic_DNA"/>
</dbReference>
<dbReference type="Pfam" id="PF00170">
    <property type="entry name" value="bZIP_1"/>
    <property type="match status" value="1"/>
</dbReference>
<evidence type="ECO:0000256" key="5">
    <source>
        <dbReference type="ARBA" id="ARBA00023163"/>
    </source>
</evidence>
<protein>
    <recommendedName>
        <fullName evidence="8">BZIP domain-containing protein</fullName>
    </recommendedName>
</protein>
<keyword evidence="5" id="KW-0804">Transcription</keyword>
<dbReference type="InterPro" id="IPR045314">
    <property type="entry name" value="bZIP_plant_GBF1"/>
</dbReference>
<sequence length="336" mass="38046">MNSLVFSEDESADFIWSPPSDDCYWFNSIQTNLTRTNSELRFEKFMEEFSATTSAAEQAYNPPVIDIDSDSEEWEEAVKFADGCLVSDMITDESNSDVNSMLSMSKELPLDLPPLRGYLINQLQRACASVAQRWQRSKPPTANGSGRDFPMAQSQVYGAPHEIPALPPLQRRSGAQVKQAACGSSRDEARHVRRMMENPESARCSIIRKEEEMKQIEREVGVLKAAYSKLLENLSVMEKKCGTSYYELKVLRDENEITKTQISMHELQIMRLTGLHPLNNPEFLALVNSPTHASKNAAWPIPSRHQFFHQQVPTVANGTPQLHTTTPNSYFWKPTK</sequence>
<dbReference type="Gramene" id="QL12p042295:mrna">
    <property type="protein sequence ID" value="QL12p042295:mrna"/>
    <property type="gene ID" value="QL12p042295"/>
</dbReference>
<comment type="similarity">
    <text evidence="2">Belongs to the bZIP family.</text>
</comment>
<evidence type="ECO:0000313" key="10">
    <source>
        <dbReference type="Proteomes" id="UP000594261"/>
    </source>
</evidence>
<dbReference type="InParanoid" id="A0A7N2N6Z9"/>
<reference evidence="9" key="2">
    <citation type="submission" date="2021-01" db="UniProtKB">
        <authorList>
            <consortium name="EnsemblPlants"/>
        </authorList>
    </citation>
    <scope>IDENTIFICATION</scope>
</reference>
<keyword evidence="4" id="KW-0238">DNA-binding</keyword>
<dbReference type="PANTHER" id="PTHR46408">
    <property type="entry name" value="BASIC LEUCINE ZIPPER 63"/>
    <property type="match status" value="1"/>
</dbReference>
<accession>A0A7N2N6Z9</accession>
<keyword evidence="10" id="KW-1185">Reference proteome</keyword>
<dbReference type="Gene3D" id="1.20.5.170">
    <property type="match status" value="1"/>
</dbReference>
<dbReference type="GO" id="GO:0005634">
    <property type="term" value="C:nucleus"/>
    <property type="evidence" value="ECO:0007669"/>
    <property type="project" value="UniProtKB-SubCell"/>
</dbReference>
<dbReference type="SUPFAM" id="SSF57959">
    <property type="entry name" value="Leucine zipper domain"/>
    <property type="match status" value="1"/>
</dbReference>
<evidence type="ECO:0000256" key="6">
    <source>
        <dbReference type="ARBA" id="ARBA00023242"/>
    </source>
</evidence>
<dbReference type="EnsemblPlants" id="QL12p042295:mrna">
    <property type="protein sequence ID" value="QL12p042295:mrna"/>
    <property type="gene ID" value="QL12p042295"/>
</dbReference>
<dbReference type="OrthoDB" id="1578598at2759"/>
<dbReference type="InterPro" id="IPR046347">
    <property type="entry name" value="bZIP_sf"/>
</dbReference>
<evidence type="ECO:0000256" key="1">
    <source>
        <dbReference type="ARBA" id="ARBA00004123"/>
    </source>
</evidence>